<evidence type="ECO:0000313" key="2">
    <source>
        <dbReference type="Proteomes" id="UP000299102"/>
    </source>
</evidence>
<protein>
    <submittedName>
        <fullName evidence="1">Uncharacterized protein</fullName>
    </submittedName>
</protein>
<organism evidence="1 2">
    <name type="scientific">Eumeta variegata</name>
    <name type="common">Bagworm moth</name>
    <name type="synonym">Eumeta japonica</name>
    <dbReference type="NCBI Taxonomy" id="151549"/>
    <lineage>
        <taxon>Eukaryota</taxon>
        <taxon>Metazoa</taxon>
        <taxon>Ecdysozoa</taxon>
        <taxon>Arthropoda</taxon>
        <taxon>Hexapoda</taxon>
        <taxon>Insecta</taxon>
        <taxon>Pterygota</taxon>
        <taxon>Neoptera</taxon>
        <taxon>Endopterygota</taxon>
        <taxon>Lepidoptera</taxon>
        <taxon>Glossata</taxon>
        <taxon>Ditrysia</taxon>
        <taxon>Tineoidea</taxon>
        <taxon>Psychidae</taxon>
        <taxon>Oiketicinae</taxon>
        <taxon>Eumeta</taxon>
    </lineage>
</organism>
<dbReference type="AlphaFoldDB" id="A0A4C1ZA79"/>
<gene>
    <name evidence="1" type="ORF">EVAR_67672_1</name>
</gene>
<keyword evidence="2" id="KW-1185">Reference proteome</keyword>
<proteinExistence type="predicted"/>
<accession>A0A4C1ZA79</accession>
<reference evidence="1 2" key="1">
    <citation type="journal article" date="2019" name="Commun. Biol.">
        <title>The bagworm genome reveals a unique fibroin gene that provides high tensile strength.</title>
        <authorList>
            <person name="Kono N."/>
            <person name="Nakamura H."/>
            <person name="Ohtoshi R."/>
            <person name="Tomita M."/>
            <person name="Numata K."/>
            <person name="Arakawa K."/>
        </authorList>
    </citation>
    <scope>NUCLEOTIDE SEQUENCE [LARGE SCALE GENOMIC DNA]</scope>
</reference>
<comment type="caution">
    <text evidence="1">The sequence shown here is derived from an EMBL/GenBank/DDBJ whole genome shotgun (WGS) entry which is preliminary data.</text>
</comment>
<dbReference type="Proteomes" id="UP000299102">
    <property type="component" value="Unassembled WGS sequence"/>
</dbReference>
<name>A0A4C1ZA79_EUMVA</name>
<dbReference type="EMBL" id="BGZK01001656">
    <property type="protein sequence ID" value="GBP84073.1"/>
    <property type="molecule type" value="Genomic_DNA"/>
</dbReference>
<sequence length="70" mass="7541">MRSTPDKSCSSTAWQNSAIQYTPRILGLPKLVGPSKHSPARHVTGPEITGSVKIEPSYGSPWLSSVFTLT</sequence>
<evidence type="ECO:0000313" key="1">
    <source>
        <dbReference type="EMBL" id="GBP84073.1"/>
    </source>
</evidence>